<dbReference type="EMBL" id="VMTR01000055">
    <property type="protein sequence ID" value="TVT94872.1"/>
    <property type="molecule type" value="Genomic_DNA"/>
</dbReference>
<proteinExistence type="predicted"/>
<accession>A0A558GAS3</accession>
<gene>
    <name evidence="2" type="ORF">FQA18_09435</name>
    <name evidence="1" type="ORF">G3A49_16310</name>
</gene>
<evidence type="ECO:0000313" key="2">
    <source>
        <dbReference type="EMBL" id="TVT94872.1"/>
    </source>
</evidence>
<dbReference type="KEGG" id="hale:G3A49_16310"/>
<evidence type="ECO:0000313" key="3">
    <source>
        <dbReference type="Proteomes" id="UP000320212"/>
    </source>
</evidence>
<dbReference type="EMBL" id="CP048738">
    <property type="protein sequence ID" value="QIB79578.1"/>
    <property type="molecule type" value="Genomic_DNA"/>
</dbReference>
<dbReference type="AlphaFoldDB" id="A0A558GAS3"/>
<name>A0A558GAS3_HALVO</name>
<reference evidence="1 4" key="2">
    <citation type="submission" date="2020-02" db="EMBL/GenBank/DDBJ databases">
        <title>Whole genome sequence of Haloferax alexandrinus pws1.</title>
        <authorList>
            <person name="Verma D.K."/>
            <person name="Gopal K."/>
            <person name="Prasad E.S."/>
        </authorList>
    </citation>
    <scope>NUCLEOTIDE SEQUENCE [LARGE SCALE GENOMIC DNA]</scope>
    <source>
        <strain evidence="1">Wsp1</strain>
        <strain evidence="4">wsp1</strain>
    </source>
</reference>
<dbReference type="Proteomes" id="UP000320212">
    <property type="component" value="Unassembled WGS sequence"/>
</dbReference>
<accession>A0A6C0V2T4</accession>
<organism evidence="2 3">
    <name type="scientific">Haloferax volcanii</name>
    <name type="common">Halobacterium volcanii</name>
    <dbReference type="NCBI Taxonomy" id="2246"/>
    <lineage>
        <taxon>Archaea</taxon>
        <taxon>Methanobacteriati</taxon>
        <taxon>Methanobacteriota</taxon>
        <taxon>Stenosarchaea group</taxon>
        <taxon>Halobacteria</taxon>
        <taxon>Halobacteriales</taxon>
        <taxon>Haloferacaceae</taxon>
        <taxon>Haloferax</taxon>
    </lineage>
</organism>
<dbReference type="Proteomes" id="UP000465667">
    <property type="component" value="Chromosome"/>
</dbReference>
<evidence type="ECO:0000313" key="1">
    <source>
        <dbReference type="EMBL" id="QIB79578.1"/>
    </source>
</evidence>
<evidence type="ECO:0000313" key="4">
    <source>
        <dbReference type="Proteomes" id="UP000465667"/>
    </source>
</evidence>
<reference evidence="2 3" key="1">
    <citation type="submission" date="2019-07" db="EMBL/GenBank/DDBJ databases">
        <title>Draft genome sequence of Haloferax volcanii SS0101, isolated from salt farm in Samut Sakhon, Thailand.</title>
        <authorList>
            <person name="Wanthongcharoen S."/>
            <person name="Yamprayoonswat W."/>
            <person name="Ruangsuj P."/>
            <person name="Thongpramul N."/>
            <person name="Jumpathong W."/>
            <person name="Sittihan S."/>
            <person name="Kanjanavas P."/>
            <person name="Yasawong M."/>
        </authorList>
    </citation>
    <scope>NUCLEOTIDE SEQUENCE [LARGE SCALE GENOMIC DNA]</scope>
    <source>
        <strain evidence="2 3">SS0101</strain>
    </source>
</reference>
<dbReference type="GeneID" id="44085005"/>
<dbReference type="RefSeq" id="WP_144858725.1">
    <property type="nucleotide sequence ID" value="NZ_CP048738.1"/>
</dbReference>
<protein>
    <submittedName>
        <fullName evidence="2">Uncharacterized protein</fullName>
    </submittedName>
</protein>
<sequence>MGKHIDAYVDDTDSTGDEHRTVNVTRSETRGAVGVPVFLSAADLEQQGIDPDEIDEIAVRVENGFVLFEPVDSS</sequence>